<keyword evidence="4" id="KW-1185">Reference proteome</keyword>
<dbReference type="InterPro" id="IPR045749">
    <property type="entry name" value="DUF6090"/>
</dbReference>
<evidence type="ECO:0000313" key="5">
    <source>
        <dbReference type="Proteomes" id="UP000322315"/>
    </source>
</evidence>
<dbReference type="Proteomes" id="UP000322315">
    <property type="component" value="Unassembled WGS sequence"/>
</dbReference>
<feature type="transmembrane region" description="Helical" evidence="1">
    <location>
        <begin position="21"/>
        <end position="42"/>
    </location>
</feature>
<gene>
    <name evidence="2" type="ORF">F2B50_14185</name>
    <name evidence="3" type="ORF">FPF71_14185</name>
</gene>
<keyword evidence="1" id="KW-0472">Membrane</keyword>
<accession>A0A5M7B1V5</accession>
<proteinExistence type="predicted"/>
<dbReference type="Pfam" id="PF19578">
    <property type="entry name" value="DUF6090"/>
    <property type="match status" value="1"/>
</dbReference>
<reference evidence="3 4" key="2">
    <citation type="submission" date="2019-07" db="EMBL/GenBank/DDBJ databases">
        <title>Algibacter marinivivus sp. nov., isolated from the surface of a marine red alga.</title>
        <authorList>
            <person name="Zhong X."/>
            <person name="Xu W."/>
            <person name="Zhang Y."/>
            <person name="Zhang Q."/>
            <person name="Du Z."/>
        </authorList>
    </citation>
    <scope>NUCLEOTIDE SEQUENCE [LARGE SCALE GENOMIC DNA]</scope>
    <source>
        <strain evidence="3 4">RU-4-M-4</strain>
    </source>
</reference>
<name>A0A5M7B1V5_9FLAO</name>
<evidence type="ECO:0000313" key="2">
    <source>
        <dbReference type="EMBL" id="KAA5822298.1"/>
    </source>
</evidence>
<dbReference type="OrthoDB" id="821805at2"/>
<evidence type="ECO:0000256" key="1">
    <source>
        <dbReference type="SAM" id="Phobius"/>
    </source>
</evidence>
<dbReference type="Proteomes" id="UP000315145">
    <property type="component" value="Unassembled WGS sequence"/>
</dbReference>
<evidence type="ECO:0000313" key="3">
    <source>
        <dbReference type="EMBL" id="TSJ73448.1"/>
    </source>
</evidence>
<reference evidence="2 5" key="1">
    <citation type="journal article" date="2015" name="Int. J. Syst. Evol. Microbiol.">
        <title>Algibacter amylolyticus sp. nov., isolated from intertidal sediment.</title>
        <authorList>
            <person name="Zhang D.C."/>
            <person name="Wu J."/>
            <person name="Neuner K."/>
            <person name="Yao J."/>
            <person name="Margesin R."/>
        </authorList>
    </citation>
    <scope>NUCLEOTIDE SEQUENCE [LARGE SCALE GENOMIC DNA]</scope>
    <source>
        <strain evidence="2 5">RU-4-M-4</strain>
    </source>
</reference>
<evidence type="ECO:0000313" key="4">
    <source>
        <dbReference type="Proteomes" id="UP000315145"/>
    </source>
</evidence>
<sequence length="344" mass="40926">MIKFFKNIRKALLNNKKFRKYLIYGIGEIVLVVIGILLALAINNYNENKKNKNKSIANLREIQKNLIEDVKSSEMIKNSYLETYFRKKEIFDFQSPLTIEDFENGLFPKIGEFANHFVIDRSGYQNLMNHIDDLPHEFLFLLNDFRTLYIDNSSIIDIYNAQLLNTVNSHQNFLSHQDWEVYSMKYGIKSKDEIDYYINNYKYKNYVLKYINDKKNIFLRSQLYRIIAIKTYKKIDSLLKIDESNFPEYLLNSIKTKDYEGKLGIYQYKGKIDGERFFIMDNKLCSNYYNGTQVDFSKSLLIHRKMNDSLFITLSDKNPDLWQFNKNKKSIIHLGSDLELIKMD</sequence>
<reference evidence="2" key="3">
    <citation type="submission" date="2019-09" db="EMBL/GenBank/DDBJ databases">
        <authorList>
            <person name="Zhang D.-C."/>
        </authorList>
    </citation>
    <scope>NUCLEOTIDE SEQUENCE</scope>
    <source>
        <strain evidence="2">RU-4-M-4</strain>
    </source>
</reference>
<comment type="caution">
    <text evidence="2">The sequence shown here is derived from an EMBL/GenBank/DDBJ whole genome shotgun (WGS) entry which is preliminary data.</text>
</comment>
<dbReference type="EMBL" id="VMBF01000009">
    <property type="protein sequence ID" value="TSJ73448.1"/>
    <property type="molecule type" value="Genomic_DNA"/>
</dbReference>
<dbReference type="RefSeq" id="WP_144117443.1">
    <property type="nucleotide sequence ID" value="NZ_JACHGE010000007.1"/>
</dbReference>
<organism evidence="2 5">
    <name type="scientific">Algibacter amylolyticus</name>
    <dbReference type="NCBI Taxonomy" id="1608400"/>
    <lineage>
        <taxon>Bacteria</taxon>
        <taxon>Pseudomonadati</taxon>
        <taxon>Bacteroidota</taxon>
        <taxon>Flavobacteriia</taxon>
        <taxon>Flavobacteriales</taxon>
        <taxon>Flavobacteriaceae</taxon>
        <taxon>Algibacter</taxon>
    </lineage>
</organism>
<keyword evidence="1" id="KW-0812">Transmembrane</keyword>
<dbReference type="EMBL" id="VWRS01000009">
    <property type="protein sequence ID" value="KAA5822298.1"/>
    <property type="molecule type" value="Genomic_DNA"/>
</dbReference>
<dbReference type="AlphaFoldDB" id="A0A5M7B1V5"/>
<keyword evidence="1" id="KW-1133">Transmembrane helix</keyword>
<protein>
    <submittedName>
        <fullName evidence="2">Uncharacterized protein</fullName>
    </submittedName>
</protein>